<comment type="similarity">
    <text evidence="3">Belongs to the Orn/Lys/Arg decarboxylase class-II family.</text>
</comment>
<feature type="domain" description="Orn/DAP/Arg decarboxylase 2 N-terminal" evidence="5">
    <location>
        <begin position="56"/>
        <end position="279"/>
    </location>
</feature>
<sequence>MTAVVPPYGPASAGAGPALAPDGAGAAPEPGRGAPPYGLAPADLPAYVYDLAALDGHAAAVRAALPGIELYYAVKANPDPELLRVLARHVDGFEVSSAGELAHVRGLLPDVPTALGGPGKAEAELTADVTRLHVESPGELRRLLASGRRADVLLRVNLDVPVGGASLAMGGGATPFGMDPADIARCAAALEGQDRVRLRGVHAHLASGLAAAELLRLAAAVLEYARALGVTEVNLGGGMAVSYADPDDRFDWRSYGEGLARLRRPGEMLRIEPGRSLTAYCGRYVTRVLDVKRVHGELFAVVAGGTHHLRTPAAKGHSQPMAPLPPGGPVTIAGQLCTPKDVLARRAPVALAPGDVVEFTMAGAYAWNISHHDFLMHPPPSFRYLGRPAV</sequence>
<dbReference type="SUPFAM" id="SSF51419">
    <property type="entry name" value="PLP-binding barrel"/>
    <property type="match status" value="1"/>
</dbReference>
<dbReference type="PRINTS" id="PR01179">
    <property type="entry name" value="ODADCRBXLASE"/>
</dbReference>
<feature type="domain" description="Orn/DAP/Arg decarboxylase 2 C-terminal" evidence="4">
    <location>
        <begin position="47"/>
        <end position="363"/>
    </location>
</feature>
<dbReference type="PANTHER" id="PTHR43727:SF2">
    <property type="entry name" value="GROUP IV DECARBOXYLASE"/>
    <property type="match status" value="1"/>
</dbReference>
<dbReference type="SUPFAM" id="SSF50621">
    <property type="entry name" value="Alanine racemase C-terminal domain-like"/>
    <property type="match status" value="1"/>
</dbReference>
<reference evidence="7" key="1">
    <citation type="journal article" date="2019" name="Int. J. Syst. Evol. Microbiol.">
        <title>The Global Catalogue of Microorganisms (GCM) 10K type strain sequencing project: providing services to taxonomists for standard genome sequencing and annotation.</title>
        <authorList>
            <consortium name="The Broad Institute Genomics Platform"/>
            <consortium name="The Broad Institute Genome Sequencing Center for Infectious Disease"/>
            <person name="Wu L."/>
            <person name="Ma J."/>
        </authorList>
    </citation>
    <scope>NUCLEOTIDE SEQUENCE [LARGE SCALE GENOMIC DNA]</scope>
    <source>
        <strain evidence="7">JCM 3115</strain>
    </source>
</reference>
<keyword evidence="2" id="KW-0663">Pyridoxal phosphate</keyword>
<evidence type="ECO:0000313" key="6">
    <source>
        <dbReference type="EMBL" id="GGQ21679.1"/>
    </source>
</evidence>
<dbReference type="InterPro" id="IPR022643">
    <property type="entry name" value="De-COase2_C"/>
</dbReference>
<evidence type="ECO:0000259" key="4">
    <source>
        <dbReference type="Pfam" id="PF00278"/>
    </source>
</evidence>
<dbReference type="Gene3D" id="3.20.20.10">
    <property type="entry name" value="Alanine racemase"/>
    <property type="match status" value="1"/>
</dbReference>
<dbReference type="EMBL" id="BMQJ01000017">
    <property type="protein sequence ID" value="GGQ21679.1"/>
    <property type="molecule type" value="Genomic_DNA"/>
</dbReference>
<dbReference type="Pfam" id="PF00278">
    <property type="entry name" value="Orn_DAP_Arg_deC"/>
    <property type="match status" value="1"/>
</dbReference>
<dbReference type="Pfam" id="PF02784">
    <property type="entry name" value="Orn_Arg_deC_N"/>
    <property type="match status" value="1"/>
</dbReference>
<organism evidence="6 7">
    <name type="scientific">Streptosporangium pseudovulgare</name>
    <dbReference type="NCBI Taxonomy" id="35765"/>
    <lineage>
        <taxon>Bacteria</taxon>
        <taxon>Bacillati</taxon>
        <taxon>Actinomycetota</taxon>
        <taxon>Actinomycetes</taxon>
        <taxon>Streptosporangiales</taxon>
        <taxon>Streptosporangiaceae</taxon>
        <taxon>Streptosporangium</taxon>
    </lineage>
</organism>
<dbReference type="InterPro" id="IPR022644">
    <property type="entry name" value="De-COase2_N"/>
</dbReference>
<keyword evidence="7" id="KW-1185">Reference proteome</keyword>
<evidence type="ECO:0000256" key="1">
    <source>
        <dbReference type="ARBA" id="ARBA00001933"/>
    </source>
</evidence>
<name>A0ABQ2RA83_9ACTN</name>
<evidence type="ECO:0000259" key="5">
    <source>
        <dbReference type="Pfam" id="PF02784"/>
    </source>
</evidence>
<evidence type="ECO:0000256" key="3">
    <source>
        <dbReference type="RuleBase" id="RU003737"/>
    </source>
</evidence>
<dbReference type="InterPro" id="IPR000183">
    <property type="entry name" value="Orn/DAP/Arg_de-COase"/>
</dbReference>
<comment type="cofactor">
    <cofactor evidence="1">
        <name>pyridoxal 5'-phosphate</name>
        <dbReference type="ChEBI" id="CHEBI:597326"/>
    </cofactor>
</comment>
<dbReference type="PANTHER" id="PTHR43727">
    <property type="entry name" value="DIAMINOPIMELATE DECARBOXYLASE"/>
    <property type="match status" value="1"/>
</dbReference>
<accession>A0ABQ2RA83</accession>
<dbReference type="RefSeq" id="WP_229811768.1">
    <property type="nucleotide sequence ID" value="NZ_BMQJ01000017.1"/>
</dbReference>
<dbReference type="Proteomes" id="UP000611554">
    <property type="component" value="Unassembled WGS sequence"/>
</dbReference>
<gene>
    <name evidence="6" type="primary">lysA</name>
    <name evidence="6" type="ORF">GCM10010140_60040</name>
</gene>
<dbReference type="InterPro" id="IPR029066">
    <property type="entry name" value="PLP-binding_barrel"/>
</dbReference>
<evidence type="ECO:0000256" key="2">
    <source>
        <dbReference type="ARBA" id="ARBA00022898"/>
    </source>
</evidence>
<dbReference type="Gene3D" id="2.40.37.10">
    <property type="entry name" value="Lyase, Ornithine Decarboxylase, Chain A, domain 1"/>
    <property type="match status" value="1"/>
</dbReference>
<proteinExistence type="inferred from homology"/>
<evidence type="ECO:0000313" key="7">
    <source>
        <dbReference type="Proteomes" id="UP000611554"/>
    </source>
</evidence>
<dbReference type="InterPro" id="IPR009006">
    <property type="entry name" value="Ala_racemase/Decarboxylase_C"/>
</dbReference>
<protein>
    <submittedName>
        <fullName evidence="6">Diaminopimelate decarboxylase</fullName>
    </submittedName>
</protein>
<comment type="caution">
    <text evidence="6">The sequence shown here is derived from an EMBL/GenBank/DDBJ whole genome shotgun (WGS) entry which is preliminary data.</text>
</comment>